<dbReference type="Pfam" id="PF06276">
    <property type="entry name" value="FhuF"/>
    <property type="match status" value="1"/>
</dbReference>
<feature type="region of interest" description="Disordered" evidence="3">
    <location>
        <begin position="1"/>
        <end position="83"/>
    </location>
</feature>
<protein>
    <submittedName>
        <fullName evidence="6">Siderophore synthetase component</fullName>
    </submittedName>
</protein>
<dbReference type="EMBL" id="FNHI01000001">
    <property type="protein sequence ID" value="SDL72825.1"/>
    <property type="molecule type" value="Genomic_DNA"/>
</dbReference>
<dbReference type="InterPro" id="IPR022770">
    <property type="entry name" value="IucA/IucC-like_C"/>
</dbReference>
<feature type="domain" description="Aerobactin siderophore biosynthesis IucA/IucC-like C-terminal" evidence="5">
    <location>
        <begin position="487"/>
        <end position="644"/>
    </location>
</feature>
<dbReference type="Pfam" id="PF04183">
    <property type="entry name" value="IucA_IucC"/>
    <property type="match status" value="1"/>
</dbReference>
<proteinExistence type="inferred from homology"/>
<dbReference type="GeneID" id="40827390"/>
<dbReference type="Proteomes" id="UP000199063">
    <property type="component" value="Unassembled WGS sequence"/>
</dbReference>
<dbReference type="PANTHER" id="PTHR34384:SF5">
    <property type="entry name" value="L-2,3-DIAMINOPROPANOATE--CITRATE LIGASE"/>
    <property type="match status" value="1"/>
</dbReference>
<evidence type="ECO:0000313" key="7">
    <source>
        <dbReference type="Proteomes" id="UP000199063"/>
    </source>
</evidence>
<comment type="pathway">
    <text evidence="1">Siderophore biosynthesis.</text>
</comment>
<evidence type="ECO:0000313" key="6">
    <source>
        <dbReference type="EMBL" id="SDL72825.1"/>
    </source>
</evidence>
<evidence type="ECO:0000256" key="1">
    <source>
        <dbReference type="ARBA" id="ARBA00004924"/>
    </source>
</evidence>
<feature type="compositionally biased region" description="Low complexity" evidence="3">
    <location>
        <begin position="54"/>
        <end position="75"/>
    </location>
</feature>
<feature type="domain" description="Aerobactin siderophore biosynthesis IucA/IucC N-terminal" evidence="4">
    <location>
        <begin position="223"/>
        <end position="452"/>
    </location>
</feature>
<sequence length="663" mass="70920">MNHTPAADTPAPDGRPTADHHTGQNGTAAVPLTVEPATVPRQSSGSPEAQDAVPAPGTATETAEAPAGTPTGAAADPLDHPDPLVAADAGAVENLLRCWARENNLPAPEGDVLRIPLHASGTALLVPVLHWSFAGWHRFGPPAIEGAPTEAPPADAVTVAVLLTREQGGSGAGTGGPARGDAEGNRSEAVDLAGRVADSVRRTAEFIDDRRRRPGPQHGADLFLTAEQSLILGHPLHPTPKSREGLSDAEARLYSPELYGSFPLHWLAVDRAVLAGDSAWTEEGRMVPAEQLASRLAGDLRLPPGTVALPLHPWQAREVAHRPEATALFDADLLHDLGPAGEPWHPTSSVRTVHRPGAPAMLKLSLGVRITNSRRENLRKELHRGVEVHRLLRSGLGTQWRAAHPRFDIVRDPAWLAVDAPDGTPLTGLDVMIRHNPFGAGDDAVCLAALTAPRPWPGRTGIHSRLAEVIGGLASRTGRPTGAVAAEWFLRYLDQVVRPVLWLDATAGVALEAHQQNTLVILDPQGWPAGGRYRDNQGYYFRQSRRAELDRRLPGIGTVSDTFVDDDVTDERFAYYLGINNVLGLIGAFGAQRLADERVLIAAFRRFLGSARGLGSPLPEQLLENPTLRCKANLLTRLHGLDELVGPVDTQSVYVTITNPLNS</sequence>
<gene>
    <name evidence="6" type="ORF">SAMN05444921_10150</name>
</gene>
<dbReference type="Gene3D" id="6.10.250.3370">
    <property type="match status" value="1"/>
</dbReference>
<evidence type="ECO:0000256" key="3">
    <source>
        <dbReference type="SAM" id="MobiDB-lite"/>
    </source>
</evidence>
<keyword evidence="7" id="KW-1185">Reference proteome</keyword>
<dbReference type="AlphaFoldDB" id="A0A1G9MGP1"/>
<dbReference type="GO" id="GO:0016881">
    <property type="term" value="F:acid-amino acid ligase activity"/>
    <property type="evidence" value="ECO:0007669"/>
    <property type="project" value="UniProtKB-ARBA"/>
</dbReference>
<evidence type="ECO:0000256" key="2">
    <source>
        <dbReference type="ARBA" id="ARBA00007832"/>
    </source>
</evidence>
<evidence type="ECO:0000259" key="5">
    <source>
        <dbReference type="Pfam" id="PF06276"/>
    </source>
</evidence>
<dbReference type="STRING" id="1196353.SAMN05444921_10150"/>
<evidence type="ECO:0000259" key="4">
    <source>
        <dbReference type="Pfam" id="PF04183"/>
    </source>
</evidence>
<comment type="similarity">
    <text evidence="2">Belongs to the IucA/IucC family.</text>
</comment>
<dbReference type="GO" id="GO:0019290">
    <property type="term" value="P:siderophore biosynthetic process"/>
    <property type="evidence" value="ECO:0007669"/>
    <property type="project" value="InterPro"/>
</dbReference>
<dbReference type="RefSeq" id="WP_093651707.1">
    <property type="nucleotide sequence ID" value="NZ_FNHI01000001.1"/>
</dbReference>
<name>A0A1G9MGP1_9ACTN</name>
<accession>A0A1G9MGP1</accession>
<dbReference type="InterPro" id="IPR037455">
    <property type="entry name" value="LucA/IucC-like"/>
</dbReference>
<organism evidence="6 7">
    <name type="scientific">Streptomyces wuyuanensis</name>
    <dbReference type="NCBI Taxonomy" id="1196353"/>
    <lineage>
        <taxon>Bacteria</taxon>
        <taxon>Bacillati</taxon>
        <taxon>Actinomycetota</taxon>
        <taxon>Actinomycetes</taxon>
        <taxon>Kitasatosporales</taxon>
        <taxon>Streptomycetaceae</taxon>
        <taxon>Streptomyces</taxon>
    </lineage>
</organism>
<dbReference type="InterPro" id="IPR007310">
    <property type="entry name" value="Aerobactin_biosyn_IucA/IucC_N"/>
</dbReference>
<dbReference type="PANTHER" id="PTHR34384">
    <property type="entry name" value="L-2,3-DIAMINOPROPANOATE--CITRATE LIGASE"/>
    <property type="match status" value="1"/>
</dbReference>
<reference evidence="7" key="1">
    <citation type="submission" date="2016-10" db="EMBL/GenBank/DDBJ databases">
        <authorList>
            <person name="Varghese N."/>
            <person name="Submissions S."/>
        </authorList>
    </citation>
    <scope>NUCLEOTIDE SEQUENCE [LARGE SCALE GENOMIC DNA]</scope>
    <source>
        <strain evidence="7">CGMCC 4.7042</strain>
    </source>
</reference>
<dbReference type="OrthoDB" id="495728at2"/>
<dbReference type="Gene3D" id="1.10.510.40">
    <property type="match status" value="1"/>
</dbReference>